<accession>A0ABM7T5R1</accession>
<evidence type="ECO:0000256" key="10">
    <source>
        <dbReference type="ARBA" id="ARBA00023136"/>
    </source>
</evidence>
<feature type="domain" description="Histidine kinase" evidence="11">
    <location>
        <begin position="1"/>
        <end position="187"/>
    </location>
</feature>
<dbReference type="EMBL" id="AP024849">
    <property type="protein sequence ID" value="BCZ47310.1"/>
    <property type="molecule type" value="Genomic_DNA"/>
</dbReference>
<dbReference type="Pfam" id="PF02518">
    <property type="entry name" value="HATPase_c"/>
    <property type="match status" value="1"/>
</dbReference>
<keyword evidence="4" id="KW-1003">Cell membrane</keyword>
<dbReference type="InterPro" id="IPR036890">
    <property type="entry name" value="HATPase_C_sf"/>
</dbReference>
<dbReference type="PROSITE" id="PS50109">
    <property type="entry name" value="HIS_KIN"/>
    <property type="match status" value="1"/>
</dbReference>
<organism evidence="12 13">
    <name type="scientific">Clostridium gelidum</name>
    <dbReference type="NCBI Taxonomy" id="704125"/>
    <lineage>
        <taxon>Bacteria</taxon>
        <taxon>Bacillati</taxon>
        <taxon>Bacillota</taxon>
        <taxon>Clostridia</taxon>
        <taxon>Eubacteriales</taxon>
        <taxon>Clostridiaceae</taxon>
        <taxon>Clostridium</taxon>
    </lineage>
</organism>
<keyword evidence="9" id="KW-0902">Two-component regulatory system</keyword>
<protein>
    <recommendedName>
        <fullName evidence="3">histidine kinase</fullName>
        <ecNumber evidence="3">2.7.13.3</ecNumber>
    </recommendedName>
</protein>
<dbReference type="SUPFAM" id="SSF55874">
    <property type="entry name" value="ATPase domain of HSP90 chaperone/DNA topoisomerase II/histidine kinase"/>
    <property type="match status" value="1"/>
</dbReference>
<dbReference type="InterPro" id="IPR005467">
    <property type="entry name" value="His_kinase_dom"/>
</dbReference>
<evidence type="ECO:0000259" key="11">
    <source>
        <dbReference type="PROSITE" id="PS50109"/>
    </source>
</evidence>
<comment type="subcellular location">
    <subcellularLocation>
        <location evidence="2">Cell membrane</location>
        <topology evidence="2">Multi-pass membrane protein</topology>
    </subcellularLocation>
</comment>
<dbReference type="PANTHER" id="PTHR45453">
    <property type="entry name" value="PHOSPHATE REGULON SENSOR PROTEIN PHOR"/>
    <property type="match status" value="1"/>
</dbReference>
<dbReference type="PANTHER" id="PTHR45453:SF2">
    <property type="entry name" value="HISTIDINE KINASE"/>
    <property type="match status" value="1"/>
</dbReference>
<evidence type="ECO:0000256" key="9">
    <source>
        <dbReference type="ARBA" id="ARBA00023012"/>
    </source>
</evidence>
<gene>
    <name evidence="12" type="ORF">psyc5s11_33770</name>
</gene>
<proteinExistence type="predicted"/>
<evidence type="ECO:0000256" key="3">
    <source>
        <dbReference type="ARBA" id="ARBA00012438"/>
    </source>
</evidence>
<keyword evidence="13" id="KW-1185">Reference proteome</keyword>
<comment type="catalytic activity">
    <reaction evidence="1">
        <text>ATP + protein L-histidine = ADP + protein N-phospho-L-histidine.</text>
        <dbReference type="EC" id="2.7.13.3"/>
    </reaction>
</comment>
<keyword evidence="8" id="KW-1133">Transmembrane helix</keyword>
<dbReference type="InterPro" id="IPR050351">
    <property type="entry name" value="BphY/WalK/GraS-like"/>
</dbReference>
<evidence type="ECO:0000256" key="5">
    <source>
        <dbReference type="ARBA" id="ARBA00022679"/>
    </source>
</evidence>
<evidence type="ECO:0000313" key="12">
    <source>
        <dbReference type="EMBL" id="BCZ47310.1"/>
    </source>
</evidence>
<evidence type="ECO:0000256" key="1">
    <source>
        <dbReference type="ARBA" id="ARBA00000085"/>
    </source>
</evidence>
<dbReference type="InterPro" id="IPR004358">
    <property type="entry name" value="Sig_transdc_His_kin-like_C"/>
</dbReference>
<dbReference type="Gene3D" id="3.30.565.10">
    <property type="entry name" value="Histidine kinase-like ATPase, C-terminal domain"/>
    <property type="match status" value="1"/>
</dbReference>
<evidence type="ECO:0000256" key="2">
    <source>
        <dbReference type="ARBA" id="ARBA00004651"/>
    </source>
</evidence>
<reference evidence="13" key="1">
    <citation type="submission" date="2021-07" db="EMBL/GenBank/DDBJ databases">
        <title>Complete genome sequencing of a Clostridium isolate.</title>
        <authorList>
            <person name="Ueki A."/>
            <person name="Tonouchi A."/>
        </authorList>
    </citation>
    <scope>NUCLEOTIDE SEQUENCE [LARGE SCALE GENOMIC DNA]</scope>
    <source>
        <strain evidence="13">C5S11</strain>
    </source>
</reference>
<evidence type="ECO:0000313" key="13">
    <source>
        <dbReference type="Proteomes" id="UP000824633"/>
    </source>
</evidence>
<dbReference type="RefSeq" id="WP_311196374.1">
    <property type="nucleotide sequence ID" value="NZ_AP024849.1"/>
</dbReference>
<evidence type="ECO:0000256" key="7">
    <source>
        <dbReference type="ARBA" id="ARBA00022777"/>
    </source>
</evidence>
<dbReference type="PRINTS" id="PR00344">
    <property type="entry name" value="BCTRLSENSOR"/>
</dbReference>
<keyword evidence="6" id="KW-0812">Transmembrane</keyword>
<name>A0ABM7T5R1_9CLOT</name>
<dbReference type="EC" id="2.7.13.3" evidence="3"/>
<keyword evidence="10" id="KW-0472">Membrane</keyword>
<evidence type="ECO:0000256" key="6">
    <source>
        <dbReference type="ARBA" id="ARBA00022692"/>
    </source>
</evidence>
<sequence>MSANAYSIDYEIKKIDDYIEQVLYYSKIDNANKDYIIKEISLSTAVINTIKKNSRDFINKKISVDIDGIQDSVYSDAKWIEFILNQIIGNSIKYCEEKKGKLTVYSTKNENNIILAIEDNGIGIINKDINRVFEKGFTGENGRIFGKSTGIGLYLCKSLCDKLGLGLSLTSKAGKGTKVNIIFPIGNS</sequence>
<dbReference type="InterPro" id="IPR003594">
    <property type="entry name" value="HATPase_dom"/>
</dbReference>
<keyword evidence="5" id="KW-0808">Transferase</keyword>
<evidence type="ECO:0000256" key="4">
    <source>
        <dbReference type="ARBA" id="ARBA00022475"/>
    </source>
</evidence>
<evidence type="ECO:0000256" key="8">
    <source>
        <dbReference type="ARBA" id="ARBA00022989"/>
    </source>
</evidence>
<dbReference type="SMART" id="SM00387">
    <property type="entry name" value="HATPase_c"/>
    <property type="match status" value="1"/>
</dbReference>
<keyword evidence="7" id="KW-0418">Kinase</keyword>
<dbReference type="Proteomes" id="UP000824633">
    <property type="component" value="Chromosome"/>
</dbReference>